<keyword evidence="1" id="KW-0812">Transmembrane</keyword>
<gene>
    <name evidence="2" type="ORF">UY08_C0010G0014</name>
</gene>
<sequence>MSPVYAAAMDWGDCVVEEAATIKCLEPLFQNVVTAVFAFIGVALLVMLFIAGYNFLLSGGDPKKLEAAKGTLSHALIGLVVIVVAYLIILTIEEFTGVTVSDFTIPQSVP</sequence>
<evidence type="ECO:0000313" key="3">
    <source>
        <dbReference type="Proteomes" id="UP000034212"/>
    </source>
</evidence>
<keyword evidence="1" id="KW-1133">Transmembrane helix</keyword>
<comment type="caution">
    <text evidence="2">The sequence shown here is derived from an EMBL/GenBank/DDBJ whole genome shotgun (WGS) entry which is preliminary data.</text>
</comment>
<dbReference type="AlphaFoldDB" id="A0A0G1VRG3"/>
<reference evidence="2 3" key="1">
    <citation type="journal article" date="2015" name="Nature">
        <title>rRNA introns, odd ribosomes, and small enigmatic genomes across a large radiation of phyla.</title>
        <authorList>
            <person name="Brown C.T."/>
            <person name="Hug L.A."/>
            <person name="Thomas B.C."/>
            <person name="Sharon I."/>
            <person name="Castelle C.J."/>
            <person name="Singh A."/>
            <person name="Wilkins M.J."/>
            <person name="Williams K.H."/>
            <person name="Banfield J.F."/>
        </authorList>
    </citation>
    <scope>NUCLEOTIDE SEQUENCE [LARGE SCALE GENOMIC DNA]</scope>
</reference>
<proteinExistence type="predicted"/>
<keyword evidence="1" id="KW-0472">Membrane</keyword>
<dbReference type="Proteomes" id="UP000034212">
    <property type="component" value="Unassembled WGS sequence"/>
</dbReference>
<accession>A0A0G1VRG3</accession>
<feature type="transmembrane region" description="Helical" evidence="1">
    <location>
        <begin position="71"/>
        <end position="92"/>
    </location>
</feature>
<feature type="transmembrane region" description="Helical" evidence="1">
    <location>
        <begin position="35"/>
        <end position="59"/>
    </location>
</feature>
<organism evidence="2 3">
    <name type="scientific">Candidatus Gottesmanbacteria bacterium GW2011_GWA1_47_8</name>
    <dbReference type="NCBI Taxonomy" id="1618438"/>
    <lineage>
        <taxon>Bacteria</taxon>
        <taxon>Candidatus Gottesmaniibacteriota</taxon>
    </lineage>
</organism>
<evidence type="ECO:0000313" key="2">
    <source>
        <dbReference type="EMBL" id="KKU80768.1"/>
    </source>
</evidence>
<dbReference type="EMBL" id="LCOQ01000010">
    <property type="protein sequence ID" value="KKU80768.1"/>
    <property type="molecule type" value="Genomic_DNA"/>
</dbReference>
<dbReference type="InterPro" id="IPR043993">
    <property type="entry name" value="T4SS_pilin"/>
</dbReference>
<protein>
    <submittedName>
        <fullName evidence="2">Uncharacterized protein</fullName>
    </submittedName>
</protein>
<name>A0A0G1VRG3_9BACT</name>
<dbReference type="Pfam" id="PF18895">
    <property type="entry name" value="T4SS_pilin"/>
    <property type="match status" value="1"/>
</dbReference>
<evidence type="ECO:0000256" key="1">
    <source>
        <dbReference type="SAM" id="Phobius"/>
    </source>
</evidence>